<proteinExistence type="predicted"/>
<dbReference type="InterPro" id="IPR029018">
    <property type="entry name" value="Hex-like_dom2"/>
</dbReference>
<dbReference type="PANTHER" id="PTHR24171">
    <property type="entry name" value="ANKYRIN REPEAT DOMAIN-CONTAINING PROTEIN 39-RELATED"/>
    <property type="match status" value="1"/>
</dbReference>
<keyword evidence="6" id="KW-1185">Reference proteome</keyword>
<reference evidence="5 6" key="2">
    <citation type="journal article" date="2019" name="G3 (Bethesda)">
        <title>Hybrid Assembly of the Genome of the Entomopathogenic Nematode Steinernema carpocapsae Identifies the X-Chromosome.</title>
        <authorList>
            <person name="Serra L."/>
            <person name="Macchietto M."/>
            <person name="Macias-Munoz A."/>
            <person name="McGill C.J."/>
            <person name="Rodriguez I.M."/>
            <person name="Rodriguez B."/>
            <person name="Murad R."/>
            <person name="Mortazavi A."/>
        </authorList>
    </citation>
    <scope>NUCLEOTIDE SEQUENCE [LARGE SCALE GENOMIC DNA]</scope>
    <source>
        <strain evidence="5 6">ALL</strain>
    </source>
</reference>
<dbReference type="SMART" id="SM00248">
    <property type="entry name" value="ANK"/>
    <property type="match status" value="3"/>
</dbReference>
<evidence type="ECO:0000313" key="5">
    <source>
        <dbReference type="EMBL" id="TKR69115.1"/>
    </source>
</evidence>
<dbReference type="Pfam" id="PF00023">
    <property type="entry name" value="Ank"/>
    <property type="match status" value="1"/>
</dbReference>
<dbReference type="Proteomes" id="UP000298663">
    <property type="component" value="Unassembled WGS sequence"/>
</dbReference>
<dbReference type="InterPro" id="IPR036770">
    <property type="entry name" value="Ankyrin_rpt-contain_sf"/>
</dbReference>
<feature type="repeat" description="ANK" evidence="4">
    <location>
        <begin position="169"/>
        <end position="201"/>
    </location>
</feature>
<keyword evidence="3 4" id="KW-0040">ANK repeat</keyword>
<dbReference type="SUPFAM" id="SSF48403">
    <property type="entry name" value="Ankyrin repeat"/>
    <property type="match status" value="1"/>
</dbReference>
<name>A0A4V5ZZX3_STECR</name>
<dbReference type="OrthoDB" id="5806726at2759"/>
<dbReference type="STRING" id="34508.A0A4V5ZZX3"/>
<dbReference type="SUPFAM" id="SSF55545">
    <property type="entry name" value="beta-N-acetylhexosaminidase-like domain"/>
    <property type="match status" value="1"/>
</dbReference>
<evidence type="ECO:0000256" key="3">
    <source>
        <dbReference type="ARBA" id="ARBA00023043"/>
    </source>
</evidence>
<protein>
    <submittedName>
        <fullName evidence="5">Uncharacterized protein</fullName>
    </submittedName>
</protein>
<dbReference type="InterPro" id="IPR002110">
    <property type="entry name" value="Ankyrin_rpt"/>
</dbReference>
<evidence type="ECO:0000256" key="4">
    <source>
        <dbReference type="PROSITE-ProRule" id="PRU00023"/>
    </source>
</evidence>
<reference evidence="5 6" key="1">
    <citation type="journal article" date="2015" name="Genome Biol.">
        <title>Comparative genomics of Steinernema reveals deeply conserved gene regulatory networks.</title>
        <authorList>
            <person name="Dillman A.R."/>
            <person name="Macchietto M."/>
            <person name="Porter C.F."/>
            <person name="Rogers A."/>
            <person name="Williams B."/>
            <person name="Antoshechkin I."/>
            <person name="Lee M.M."/>
            <person name="Goodwin Z."/>
            <person name="Lu X."/>
            <person name="Lewis E.E."/>
            <person name="Goodrich-Blair H."/>
            <person name="Stock S.P."/>
            <person name="Adams B.J."/>
            <person name="Sternberg P.W."/>
            <person name="Mortazavi A."/>
        </authorList>
    </citation>
    <scope>NUCLEOTIDE SEQUENCE [LARGE SCALE GENOMIC DNA]</scope>
    <source>
        <strain evidence="5 6">ALL</strain>
    </source>
</reference>
<dbReference type="AlphaFoldDB" id="A0A4V5ZZX3"/>
<gene>
    <name evidence="5" type="ORF">L596_021311</name>
</gene>
<comment type="caution">
    <text evidence="5">The sequence shown here is derived from an EMBL/GenBank/DDBJ whole genome shotgun (WGS) entry which is preliminary data.</text>
</comment>
<dbReference type="Gene3D" id="3.30.379.10">
    <property type="entry name" value="Chitobiase/beta-hexosaminidase domain 2-like"/>
    <property type="match status" value="1"/>
</dbReference>
<dbReference type="GO" id="GO:0016798">
    <property type="term" value="F:hydrolase activity, acting on glycosyl bonds"/>
    <property type="evidence" value="ECO:0007669"/>
    <property type="project" value="UniProtKB-KW"/>
</dbReference>
<evidence type="ECO:0000313" key="6">
    <source>
        <dbReference type="Proteomes" id="UP000298663"/>
    </source>
</evidence>
<accession>A0A4V5ZZX3</accession>
<feature type="repeat" description="ANK" evidence="4">
    <location>
        <begin position="136"/>
        <end position="168"/>
    </location>
</feature>
<dbReference type="Gene3D" id="1.25.40.20">
    <property type="entry name" value="Ankyrin repeat-containing domain"/>
    <property type="match status" value="2"/>
</dbReference>
<sequence length="764" mass="85131">MVEAQANNDENASEMLLKCVAEGRIDVLRSILSQLAKAANYAEKVDSCCCEQGTLLHYAVHLASVDAVRTLLSSGVNPCIQNDDGKRAIQLAGENEAIKGAFVQELLQATAMSNLGRVCQMISSGVDVNAVDSVSTMNTALHWAASFGNDDVVRTLCEGGADINAANAKGDTPLLEAITRGSESIARILLQFGASATIKDLNAYDLAEKKESPILHILSANSITQKVRRATSVDSLEFDRSSVISMADTSTLFGNSAESLSKEPTFTDKIDSWTDLLWPQPQYLEFENESSYWVFPKDSRLKVYFDGASEGEPRRMMQALQISAPLLAGTDLELEYRGYQVAESHLDGQFTCGIFDDEGRRGGYTLTIRSTGIELFAADYAGIRYGFATLVQILRIHKSLLLQQQNGNVDKNDSQTNGDLRQPLPTFVYPGKIQPLVIRDFPDMNIRALYQDFSGCKILNAETLLQLATRLSYCKANYLFVNFEVRTTDRYQLCYTNRDLFHMNQVCEELFVKLVPSLDLQSNYIEPYAARQILENFLDDFPLSKVAHFGPNLSSLLINNRHMLDSIQRRIPRMFLSIEADDSNAHLIAKLPSYVTLCVEGKYPFEEGKHLSPRLNVVLKFSSTDTGFLCSSPESTARKAVMAGKLGAKLYVAGIAMCDLSTGVEIMPHSLSYMAEVASVGVAWNRSTDMRRFSYLLPKITAEHVLLDGNMTQLFEQIMTIGRVEHELTKFSLGPKKISSSSLSEEQLERKRCLRNRRFRCMWR</sequence>
<evidence type="ECO:0000256" key="1">
    <source>
        <dbReference type="ARBA" id="ARBA00022737"/>
    </source>
</evidence>
<evidence type="ECO:0000256" key="2">
    <source>
        <dbReference type="ARBA" id="ARBA00022801"/>
    </source>
</evidence>
<keyword evidence="1" id="KW-0677">Repeat</keyword>
<dbReference type="EMBL" id="AZBU02000007">
    <property type="protein sequence ID" value="TKR69115.1"/>
    <property type="molecule type" value="Genomic_DNA"/>
</dbReference>
<dbReference type="PROSITE" id="PS50297">
    <property type="entry name" value="ANK_REP_REGION"/>
    <property type="match status" value="2"/>
</dbReference>
<dbReference type="PROSITE" id="PS50088">
    <property type="entry name" value="ANK_REPEAT"/>
    <property type="match status" value="3"/>
</dbReference>
<keyword evidence="2" id="KW-0378">Hydrolase</keyword>
<dbReference type="Pfam" id="PF12796">
    <property type="entry name" value="Ank_2"/>
    <property type="match status" value="1"/>
</dbReference>
<organism evidence="5 6">
    <name type="scientific">Steinernema carpocapsae</name>
    <name type="common">Entomopathogenic nematode</name>
    <dbReference type="NCBI Taxonomy" id="34508"/>
    <lineage>
        <taxon>Eukaryota</taxon>
        <taxon>Metazoa</taxon>
        <taxon>Ecdysozoa</taxon>
        <taxon>Nematoda</taxon>
        <taxon>Chromadorea</taxon>
        <taxon>Rhabditida</taxon>
        <taxon>Tylenchina</taxon>
        <taxon>Panagrolaimomorpha</taxon>
        <taxon>Strongyloidoidea</taxon>
        <taxon>Steinernematidae</taxon>
        <taxon>Steinernema</taxon>
    </lineage>
</organism>
<feature type="repeat" description="ANK" evidence="4">
    <location>
        <begin position="51"/>
        <end position="83"/>
    </location>
</feature>